<dbReference type="EMBL" id="MDDS01000068">
    <property type="protein sequence ID" value="ODP36510.1"/>
    <property type="molecule type" value="Genomic_DNA"/>
</dbReference>
<dbReference type="GO" id="GO:0000271">
    <property type="term" value="P:polysaccharide biosynthetic process"/>
    <property type="evidence" value="ECO:0007669"/>
    <property type="project" value="InterPro"/>
</dbReference>
<keyword evidence="4" id="KW-0808">Transferase</keyword>
<evidence type="ECO:0000313" key="11">
    <source>
        <dbReference type="EMBL" id="ODP36510.1"/>
    </source>
</evidence>
<comment type="caution">
    <text evidence="11">The sequence shown here is derived from an EMBL/GenBank/DDBJ whole genome shotgun (WGS) entry which is preliminary data.</text>
</comment>
<comment type="subcellular location">
    <subcellularLocation>
        <location evidence="1">Membrane</location>
        <topology evidence="1">Multi-pass membrane protein</topology>
    </subcellularLocation>
</comment>
<accession>A0A1E3LUL4</accession>
<dbReference type="PANTHER" id="PTHR43398">
    <property type="entry name" value="DOLICHOL-PHOSPHATE MANNOSYLTRANSFERASE SUBUNIT 1"/>
    <property type="match status" value="1"/>
</dbReference>
<dbReference type="STRING" id="1888892.BFL28_05860"/>
<dbReference type="GO" id="GO:0009247">
    <property type="term" value="P:glycolipid biosynthetic process"/>
    <property type="evidence" value="ECO:0007669"/>
    <property type="project" value="TreeGrafter"/>
</dbReference>
<feature type="domain" description="Glycosyltransferase 2-like" evidence="9">
    <location>
        <begin position="24"/>
        <end position="186"/>
    </location>
</feature>
<feature type="transmembrane region" description="Helical" evidence="8">
    <location>
        <begin position="283"/>
        <end position="302"/>
    </location>
</feature>
<evidence type="ECO:0000259" key="10">
    <source>
        <dbReference type="Pfam" id="PF04138"/>
    </source>
</evidence>
<dbReference type="Pfam" id="PF04138">
    <property type="entry name" value="GtrA_DPMS_TM"/>
    <property type="match status" value="1"/>
</dbReference>
<evidence type="ECO:0000256" key="6">
    <source>
        <dbReference type="ARBA" id="ARBA00022989"/>
    </source>
</evidence>
<protein>
    <submittedName>
        <fullName evidence="11">Dolichol monophosphate mannose synthase</fullName>
    </submittedName>
</protein>
<dbReference type="Gene3D" id="3.90.550.10">
    <property type="entry name" value="Spore Coat Polysaccharide Biosynthesis Protein SpsA, Chain A"/>
    <property type="match status" value="1"/>
</dbReference>
<feature type="transmembrane region" description="Helical" evidence="8">
    <location>
        <begin position="256"/>
        <end position="277"/>
    </location>
</feature>
<evidence type="ECO:0000256" key="4">
    <source>
        <dbReference type="ARBA" id="ARBA00022679"/>
    </source>
</evidence>
<dbReference type="InterPro" id="IPR001173">
    <property type="entry name" value="Glyco_trans_2-like"/>
</dbReference>
<dbReference type="CDD" id="cd06442">
    <property type="entry name" value="DPM1_like"/>
    <property type="match status" value="1"/>
</dbReference>
<name>A0A1E3LUL4_9SPHN</name>
<feature type="domain" description="GtrA/DPMS transmembrane" evidence="10">
    <location>
        <begin position="259"/>
        <end position="376"/>
    </location>
</feature>
<evidence type="ECO:0000259" key="9">
    <source>
        <dbReference type="Pfam" id="PF00535"/>
    </source>
</evidence>
<dbReference type="InterPro" id="IPR007267">
    <property type="entry name" value="GtrA_DPMS_TM"/>
</dbReference>
<dbReference type="AlphaFoldDB" id="A0A1E3LUL4"/>
<evidence type="ECO:0000256" key="5">
    <source>
        <dbReference type="ARBA" id="ARBA00022692"/>
    </source>
</evidence>
<evidence type="ECO:0000256" key="7">
    <source>
        <dbReference type="ARBA" id="ARBA00023136"/>
    </source>
</evidence>
<keyword evidence="6 8" id="KW-1133">Transmembrane helix</keyword>
<dbReference type="OrthoDB" id="9811222at2"/>
<dbReference type="Proteomes" id="UP000094487">
    <property type="component" value="Unassembled WGS sequence"/>
</dbReference>
<evidence type="ECO:0000256" key="3">
    <source>
        <dbReference type="ARBA" id="ARBA00022676"/>
    </source>
</evidence>
<dbReference type="GO" id="GO:0004582">
    <property type="term" value="F:dolichyl-phosphate beta-D-mannosyltransferase activity"/>
    <property type="evidence" value="ECO:0007669"/>
    <property type="project" value="InterPro"/>
</dbReference>
<dbReference type="GO" id="GO:0016020">
    <property type="term" value="C:membrane"/>
    <property type="evidence" value="ECO:0007669"/>
    <property type="project" value="UniProtKB-SubCell"/>
</dbReference>
<evidence type="ECO:0000256" key="8">
    <source>
        <dbReference type="SAM" id="Phobius"/>
    </source>
</evidence>
<dbReference type="SUPFAM" id="SSF53448">
    <property type="entry name" value="Nucleotide-diphospho-sugar transferases"/>
    <property type="match status" value="1"/>
</dbReference>
<dbReference type="RefSeq" id="WP_069321775.1">
    <property type="nucleotide sequence ID" value="NZ_MDDS01000068.1"/>
</dbReference>
<evidence type="ECO:0000313" key="12">
    <source>
        <dbReference type="Proteomes" id="UP000094487"/>
    </source>
</evidence>
<keyword evidence="7 8" id="KW-0472">Membrane</keyword>
<reference evidence="11 12" key="1">
    <citation type="submission" date="2016-08" db="EMBL/GenBank/DDBJ databases">
        <title>Draft genome of the agarase producing Sphingomonas sp. MCT13.</title>
        <authorList>
            <person name="D'Andrea M.M."/>
            <person name="Rossolini G.M."/>
            <person name="Thaller M.C."/>
        </authorList>
    </citation>
    <scope>NUCLEOTIDE SEQUENCE [LARGE SCALE GENOMIC DNA]</scope>
    <source>
        <strain evidence="11 12">MCT13</strain>
    </source>
</reference>
<keyword evidence="5 8" id="KW-0812">Transmembrane</keyword>
<feature type="transmembrane region" description="Helical" evidence="8">
    <location>
        <begin position="323"/>
        <end position="344"/>
    </location>
</feature>
<dbReference type="InterPro" id="IPR029044">
    <property type="entry name" value="Nucleotide-diphossugar_trans"/>
</dbReference>
<dbReference type="Pfam" id="PF00535">
    <property type="entry name" value="Glycos_transf_2"/>
    <property type="match status" value="1"/>
</dbReference>
<evidence type="ECO:0000256" key="1">
    <source>
        <dbReference type="ARBA" id="ARBA00004141"/>
    </source>
</evidence>
<proteinExistence type="inferred from homology"/>
<organism evidence="11 12">
    <name type="scientific">Sphingomonas turrisvirgatae</name>
    <dbReference type="NCBI Taxonomy" id="1888892"/>
    <lineage>
        <taxon>Bacteria</taxon>
        <taxon>Pseudomonadati</taxon>
        <taxon>Pseudomonadota</taxon>
        <taxon>Alphaproteobacteria</taxon>
        <taxon>Sphingomonadales</taxon>
        <taxon>Sphingomonadaceae</taxon>
        <taxon>Sphingomonas</taxon>
    </lineage>
</organism>
<evidence type="ECO:0000256" key="2">
    <source>
        <dbReference type="ARBA" id="ARBA00006739"/>
    </source>
</evidence>
<dbReference type="InterPro" id="IPR039528">
    <property type="entry name" value="DPM1-like"/>
</dbReference>
<sequence>MPDPECVAPPAALLSLHHPPELAVIVPTFNERDNVRALTEAVAHALSGTSFEIIFVDDDSSDGTREVLSQIAAERGNIRMIHRIGRRGLSTAVTEGMLSTTAPYVAVIDADMQHDERILPDMLRLLRDGEADLVIGSRYVEGGGIGEWDAKRATVSSTATKLAKLITSADITDPMSGFFAITRPALNGAVRSLSGQGYKILLDIAASTQAPLRIRELPYHFRTRQHGESKLDALIVWEYLLLLVDKLIGHIVPARFVSFMFIGGLGVFVHMGVLGTMGAVGASFLWAQASATIIAMVFNFFVNNTLTYRDRRLKGFVPVTRGLLTFMLVCAVGAFANVGIADYLFSDYHYGWLSAGLAGILVGVVWNYATSSVVTWRSR</sequence>
<dbReference type="PANTHER" id="PTHR43398:SF1">
    <property type="entry name" value="DOLICHOL-PHOSPHATE MANNOSYLTRANSFERASE SUBUNIT 1"/>
    <property type="match status" value="1"/>
</dbReference>
<keyword evidence="3" id="KW-0328">Glycosyltransferase</keyword>
<comment type="similarity">
    <text evidence="2">Belongs to the glycosyltransferase 2 family.</text>
</comment>
<gene>
    <name evidence="11" type="ORF">BFL28_05860</name>
</gene>
<feature type="transmembrane region" description="Helical" evidence="8">
    <location>
        <begin position="350"/>
        <end position="369"/>
    </location>
</feature>
<keyword evidence="12" id="KW-1185">Reference proteome</keyword>